<accession>A0A2H1VIN4</accession>
<name>A0A2H1VIN4_SPOFR</name>
<sequence>MTSLALGEAKTRVRLLLTKDHARCFTAAFCEALVALRSSQPIRAETWLSHTYSENHLMPSPALGEVRGCIRLLLTKSHTIPNPGNLLGSPQLRDSFCFPDANSMVKDCNRCHGWTTGCSATGSGFDSHTDQGGKLLNVFFCLGRGVKDCQALTD</sequence>
<protein>
    <submittedName>
        <fullName evidence="1">SFRICE_030495</fullName>
    </submittedName>
</protein>
<dbReference type="EMBL" id="ODYU01002762">
    <property type="protein sequence ID" value="SOQ40661.1"/>
    <property type="molecule type" value="Genomic_DNA"/>
</dbReference>
<proteinExistence type="predicted"/>
<reference evidence="1" key="1">
    <citation type="submission" date="2016-07" db="EMBL/GenBank/DDBJ databases">
        <authorList>
            <person name="Bretaudeau A."/>
        </authorList>
    </citation>
    <scope>NUCLEOTIDE SEQUENCE</scope>
    <source>
        <strain evidence="1">Rice</strain>
        <tissue evidence="1">Whole body</tissue>
    </source>
</reference>
<organism evidence="1">
    <name type="scientific">Spodoptera frugiperda</name>
    <name type="common">Fall armyworm</name>
    <dbReference type="NCBI Taxonomy" id="7108"/>
    <lineage>
        <taxon>Eukaryota</taxon>
        <taxon>Metazoa</taxon>
        <taxon>Ecdysozoa</taxon>
        <taxon>Arthropoda</taxon>
        <taxon>Hexapoda</taxon>
        <taxon>Insecta</taxon>
        <taxon>Pterygota</taxon>
        <taxon>Neoptera</taxon>
        <taxon>Endopterygota</taxon>
        <taxon>Lepidoptera</taxon>
        <taxon>Glossata</taxon>
        <taxon>Ditrysia</taxon>
        <taxon>Noctuoidea</taxon>
        <taxon>Noctuidae</taxon>
        <taxon>Amphipyrinae</taxon>
        <taxon>Spodoptera</taxon>
    </lineage>
</organism>
<dbReference type="AlphaFoldDB" id="A0A2H1VIN4"/>
<gene>
    <name evidence="1" type="ORF">SFRICE_030495</name>
</gene>
<evidence type="ECO:0000313" key="1">
    <source>
        <dbReference type="EMBL" id="SOQ40661.1"/>
    </source>
</evidence>